<organism evidence="1 2">
    <name type="scientific">Protopolystoma xenopodis</name>
    <dbReference type="NCBI Taxonomy" id="117903"/>
    <lineage>
        <taxon>Eukaryota</taxon>
        <taxon>Metazoa</taxon>
        <taxon>Spiralia</taxon>
        <taxon>Lophotrochozoa</taxon>
        <taxon>Platyhelminthes</taxon>
        <taxon>Monogenea</taxon>
        <taxon>Polyopisthocotylea</taxon>
        <taxon>Polystomatidea</taxon>
        <taxon>Polystomatidae</taxon>
        <taxon>Protopolystoma</taxon>
    </lineage>
</organism>
<dbReference type="AlphaFoldDB" id="A0A448WEA1"/>
<reference evidence="1" key="1">
    <citation type="submission" date="2018-11" db="EMBL/GenBank/DDBJ databases">
        <authorList>
            <consortium name="Pathogen Informatics"/>
        </authorList>
    </citation>
    <scope>NUCLEOTIDE SEQUENCE</scope>
</reference>
<dbReference type="Proteomes" id="UP000784294">
    <property type="component" value="Unassembled WGS sequence"/>
</dbReference>
<dbReference type="EMBL" id="CAAALY010007033">
    <property type="protein sequence ID" value="VEL09707.1"/>
    <property type="molecule type" value="Genomic_DNA"/>
</dbReference>
<name>A0A448WEA1_9PLAT</name>
<keyword evidence="2" id="KW-1185">Reference proteome</keyword>
<gene>
    <name evidence="1" type="ORF">PXEA_LOCUS3147</name>
</gene>
<protein>
    <submittedName>
        <fullName evidence="1">Uncharacterized protein</fullName>
    </submittedName>
</protein>
<evidence type="ECO:0000313" key="1">
    <source>
        <dbReference type="EMBL" id="VEL09707.1"/>
    </source>
</evidence>
<comment type="caution">
    <text evidence="1">The sequence shown here is derived from an EMBL/GenBank/DDBJ whole genome shotgun (WGS) entry which is preliminary data.</text>
</comment>
<proteinExistence type="predicted"/>
<sequence length="140" mass="15419">MMSSEDQLKVCGLSFLDFSPLQANMTRLSPQLLTSSIALLSCSASGFPMSKAITTSDRQMIKNSAKAIYYDPEVGPTTDLDLNYGLISRPDPGAQVLARLHLLSARHRLLEAELVRRHGTLARHIEEKGQRQAGKLVIIQ</sequence>
<evidence type="ECO:0000313" key="2">
    <source>
        <dbReference type="Proteomes" id="UP000784294"/>
    </source>
</evidence>
<accession>A0A448WEA1</accession>